<sequence>MVFQSTTEQHAYISSAHLNNHLKNLLRPFAQGTDAPSKWGWTLDQRSSTSHAPVYMVLAGKMQRVSPDPNSLPTRHRDRAQRCSNLNF</sequence>
<evidence type="ECO:0000256" key="1">
    <source>
        <dbReference type="SAM" id="MobiDB-lite"/>
    </source>
</evidence>
<gene>
    <name evidence="2" type="ORF">FHL15_006498</name>
</gene>
<keyword evidence="3" id="KW-1185">Reference proteome</keyword>
<name>A0A553HX97_9PEZI</name>
<reference evidence="3" key="1">
    <citation type="submission" date="2019-06" db="EMBL/GenBank/DDBJ databases">
        <title>Draft genome sequence of the griseofulvin-producing fungus Xylaria cubensis strain G536.</title>
        <authorList>
            <person name="Mead M.E."/>
            <person name="Raja H.A."/>
            <person name="Steenwyk J.L."/>
            <person name="Knowles S.L."/>
            <person name="Oberlies N.H."/>
            <person name="Rokas A."/>
        </authorList>
    </citation>
    <scope>NUCLEOTIDE SEQUENCE [LARGE SCALE GENOMIC DNA]</scope>
    <source>
        <strain evidence="3">G536</strain>
    </source>
</reference>
<proteinExistence type="predicted"/>
<dbReference type="AlphaFoldDB" id="A0A553HX97"/>
<evidence type="ECO:0000313" key="3">
    <source>
        <dbReference type="Proteomes" id="UP000319160"/>
    </source>
</evidence>
<organism evidence="2 3">
    <name type="scientific">Xylaria flabelliformis</name>
    <dbReference type="NCBI Taxonomy" id="2512241"/>
    <lineage>
        <taxon>Eukaryota</taxon>
        <taxon>Fungi</taxon>
        <taxon>Dikarya</taxon>
        <taxon>Ascomycota</taxon>
        <taxon>Pezizomycotina</taxon>
        <taxon>Sordariomycetes</taxon>
        <taxon>Xylariomycetidae</taxon>
        <taxon>Xylariales</taxon>
        <taxon>Xylariaceae</taxon>
        <taxon>Xylaria</taxon>
    </lineage>
</organism>
<evidence type="ECO:0000313" key="2">
    <source>
        <dbReference type="EMBL" id="TRX92571.1"/>
    </source>
</evidence>
<comment type="caution">
    <text evidence="2">The sequence shown here is derived from an EMBL/GenBank/DDBJ whole genome shotgun (WGS) entry which is preliminary data.</text>
</comment>
<dbReference type="Proteomes" id="UP000319160">
    <property type="component" value="Unassembled WGS sequence"/>
</dbReference>
<protein>
    <submittedName>
        <fullName evidence="2">Uncharacterized protein</fullName>
    </submittedName>
</protein>
<feature type="region of interest" description="Disordered" evidence="1">
    <location>
        <begin position="64"/>
        <end position="88"/>
    </location>
</feature>
<accession>A0A553HX97</accession>
<dbReference type="EMBL" id="VFLP01000035">
    <property type="protein sequence ID" value="TRX92571.1"/>
    <property type="molecule type" value="Genomic_DNA"/>
</dbReference>